<evidence type="ECO:0000259" key="3">
    <source>
        <dbReference type="PROSITE" id="PS50191"/>
    </source>
</evidence>
<evidence type="ECO:0000256" key="2">
    <source>
        <dbReference type="SAM" id="Phobius"/>
    </source>
</evidence>
<feature type="compositionally biased region" description="Basic and acidic residues" evidence="1">
    <location>
        <begin position="469"/>
        <end position="491"/>
    </location>
</feature>
<feature type="region of interest" description="Disordered" evidence="1">
    <location>
        <begin position="467"/>
        <end position="546"/>
    </location>
</feature>
<reference evidence="4" key="1">
    <citation type="submission" date="2021-01" db="EMBL/GenBank/DDBJ databases">
        <authorList>
            <person name="Corre E."/>
            <person name="Pelletier E."/>
            <person name="Niang G."/>
            <person name="Scheremetjew M."/>
            <person name="Finn R."/>
            <person name="Kale V."/>
            <person name="Holt S."/>
            <person name="Cochrane G."/>
            <person name="Meng A."/>
            <person name="Brown T."/>
            <person name="Cohen L."/>
        </authorList>
    </citation>
    <scope>NUCLEOTIDE SEQUENCE</scope>
    <source>
        <strain evidence="4">CCMP645</strain>
    </source>
</reference>
<dbReference type="Pfam" id="PF00650">
    <property type="entry name" value="CRAL_TRIO"/>
    <property type="match status" value="1"/>
</dbReference>
<dbReference type="PANTHER" id="PTHR45657">
    <property type="entry name" value="CRAL-TRIO DOMAIN-CONTAINING PROTEIN YKL091C-RELATED"/>
    <property type="match status" value="1"/>
</dbReference>
<proteinExistence type="predicted"/>
<dbReference type="InterPro" id="IPR036865">
    <property type="entry name" value="CRAL-TRIO_dom_sf"/>
</dbReference>
<name>A0A7S4BCI0_CHRCT</name>
<dbReference type="InterPro" id="IPR001251">
    <property type="entry name" value="CRAL-TRIO_dom"/>
</dbReference>
<dbReference type="CDD" id="cd00170">
    <property type="entry name" value="SEC14"/>
    <property type="match status" value="1"/>
</dbReference>
<protein>
    <recommendedName>
        <fullName evidence="3">CRAL-TRIO domain-containing protein</fullName>
    </recommendedName>
</protein>
<evidence type="ECO:0000256" key="1">
    <source>
        <dbReference type="SAM" id="MobiDB-lite"/>
    </source>
</evidence>
<dbReference type="InterPro" id="IPR051026">
    <property type="entry name" value="PI/PC_transfer"/>
</dbReference>
<sequence length="565" mass="60272">MRYFASRRDHRHHRVLAQKHAYVHPHRHSAASTPSHTPKTADGAKLGAPNGVTVTPVHVPTGNGVRAASPPTSPGPPLSRALLRALWLTVVLTALTLVVMSASAVYTMLWGESRTLAVVTPLVVSFISVLVVHLDIRALIESAGMLSGPQLKALLRPGSAAQRSGGSIGAAALARPMEPAKDAPSMSRRPSPDGPASQGEAWLLCMASAAEVEAVVATKELLRHSPPEGMPADGPLLDVQVLRFVREHGTSARTLDRRFRKALAWKLKSLPELQAQVEQSRSRWLAASEMPHGDWATSHAPVGMHCGYSLSGHPVKIERIGAYDLAGLQRSPDCRRRLNAFYLGLVDCLQRRLDLTSVEQKSLQQTYEIFDLAGLGPQMLTMTTIAFTKDVLLAFSTHYPSSFAKAVIINAPSFVGGAWSLVSVALPKSVKAKVKMLGTDYEAELANDLTQEALSWVRSSNADLIHAPRRPEDAATPSKDEAECGHADAVETQHASAPQESGGAALNGGAHVREGDACHLPKLASETPETTERGRGAEAPKAKNGVNGACRSAVSNVSARLSICS</sequence>
<accession>A0A7S4BCI0</accession>
<keyword evidence="2" id="KW-1133">Transmembrane helix</keyword>
<feature type="transmembrane region" description="Helical" evidence="2">
    <location>
        <begin position="115"/>
        <end position="136"/>
    </location>
</feature>
<feature type="region of interest" description="Disordered" evidence="1">
    <location>
        <begin position="173"/>
        <end position="197"/>
    </location>
</feature>
<feature type="region of interest" description="Disordered" evidence="1">
    <location>
        <begin position="23"/>
        <end position="48"/>
    </location>
</feature>
<dbReference type="EMBL" id="HBIZ01021026">
    <property type="protein sequence ID" value="CAE0760661.1"/>
    <property type="molecule type" value="Transcribed_RNA"/>
</dbReference>
<feature type="domain" description="CRAL-TRIO" evidence="3">
    <location>
        <begin position="307"/>
        <end position="466"/>
    </location>
</feature>
<feature type="transmembrane region" description="Helical" evidence="2">
    <location>
        <begin position="85"/>
        <end position="109"/>
    </location>
</feature>
<dbReference type="SUPFAM" id="SSF52087">
    <property type="entry name" value="CRAL/TRIO domain"/>
    <property type="match status" value="1"/>
</dbReference>
<gene>
    <name evidence="4" type="ORF">PCAR00345_LOCUS13273</name>
</gene>
<organism evidence="4">
    <name type="scientific">Chrysotila carterae</name>
    <name type="common">Marine alga</name>
    <name type="synonym">Syracosphaera carterae</name>
    <dbReference type="NCBI Taxonomy" id="13221"/>
    <lineage>
        <taxon>Eukaryota</taxon>
        <taxon>Haptista</taxon>
        <taxon>Haptophyta</taxon>
        <taxon>Prymnesiophyceae</taxon>
        <taxon>Isochrysidales</taxon>
        <taxon>Isochrysidaceae</taxon>
        <taxon>Chrysotila</taxon>
    </lineage>
</organism>
<evidence type="ECO:0000313" key="4">
    <source>
        <dbReference type="EMBL" id="CAE0760661.1"/>
    </source>
</evidence>
<dbReference type="Gene3D" id="3.40.525.10">
    <property type="entry name" value="CRAL-TRIO lipid binding domain"/>
    <property type="match status" value="1"/>
</dbReference>
<feature type="compositionally biased region" description="Basic and acidic residues" evidence="1">
    <location>
        <begin position="530"/>
        <end position="541"/>
    </location>
</feature>
<keyword evidence="2" id="KW-0812">Transmembrane</keyword>
<dbReference type="PROSITE" id="PS50191">
    <property type="entry name" value="CRAL_TRIO"/>
    <property type="match status" value="1"/>
</dbReference>
<dbReference type="PANTHER" id="PTHR45657:SF1">
    <property type="entry name" value="CRAL-TRIO DOMAIN-CONTAINING PROTEIN YKL091C-RELATED"/>
    <property type="match status" value="1"/>
</dbReference>
<keyword evidence="2" id="KW-0472">Membrane</keyword>
<dbReference type="AlphaFoldDB" id="A0A7S4BCI0"/>